<dbReference type="Pfam" id="PF06995">
    <property type="entry name" value="Phage_P2_GpU"/>
    <property type="match status" value="1"/>
</dbReference>
<keyword evidence="2" id="KW-1185">Reference proteome</keyword>
<dbReference type="Proteomes" id="UP001589645">
    <property type="component" value="Unassembled WGS sequence"/>
</dbReference>
<evidence type="ECO:0000313" key="1">
    <source>
        <dbReference type="EMBL" id="MFB9136706.1"/>
    </source>
</evidence>
<dbReference type="InterPro" id="IPR009734">
    <property type="entry name" value="Myoviridae_GpU"/>
</dbReference>
<name>A0ABV5HR24_9VIBR</name>
<gene>
    <name evidence="1" type="ORF">ACFFUV_17195</name>
</gene>
<organism evidence="1 2">
    <name type="scientific">Vibrio olivae</name>
    <dbReference type="NCBI Taxonomy" id="1243002"/>
    <lineage>
        <taxon>Bacteria</taxon>
        <taxon>Pseudomonadati</taxon>
        <taxon>Pseudomonadota</taxon>
        <taxon>Gammaproteobacteria</taxon>
        <taxon>Vibrionales</taxon>
        <taxon>Vibrionaceae</taxon>
        <taxon>Vibrio</taxon>
    </lineage>
</organism>
<evidence type="ECO:0000313" key="2">
    <source>
        <dbReference type="Proteomes" id="UP001589645"/>
    </source>
</evidence>
<proteinExistence type="predicted"/>
<comment type="caution">
    <text evidence="1">The sequence shown here is derived from an EMBL/GenBank/DDBJ whole genome shotgun (WGS) entry which is preliminary data.</text>
</comment>
<dbReference type="EMBL" id="JBHMEP010000006">
    <property type="protein sequence ID" value="MFB9136706.1"/>
    <property type="molecule type" value="Genomic_DNA"/>
</dbReference>
<dbReference type="RefSeq" id="WP_390195080.1">
    <property type="nucleotide sequence ID" value="NZ_JBHMEP010000006.1"/>
</dbReference>
<protein>
    <submittedName>
        <fullName evidence="1">Phage tail protein</fullName>
    </submittedName>
</protein>
<sequence>MASVMLSLGGFKFHIESAAYNELIRTWQWRWANQSRVGVNDLLQYTGQAATKISLSGRIAPLFRDVGTQQVSSLASLGNQAKPLLLISGLGDVLGYWVMTNLTENNNKFIQGGVPRGQSFSLELSFYGDDLSNP</sequence>
<accession>A0ABV5HR24</accession>
<reference evidence="1 2" key="1">
    <citation type="submission" date="2024-09" db="EMBL/GenBank/DDBJ databases">
        <authorList>
            <person name="Sun Q."/>
            <person name="Mori K."/>
        </authorList>
    </citation>
    <scope>NUCLEOTIDE SEQUENCE [LARGE SCALE GENOMIC DNA]</scope>
    <source>
        <strain evidence="1 2">CECT 8064</strain>
    </source>
</reference>